<dbReference type="GO" id="GO:0000032">
    <property type="term" value="P:cell wall mannoprotein biosynthetic process"/>
    <property type="evidence" value="ECO:0007669"/>
    <property type="project" value="TreeGrafter"/>
</dbReference>
<evidence type="ECO:0000256" key="4">
    <source>
        <dbReference type="SAM" id="SignalP"/>
    </source>
</evidence>
<dbReference type="GO" id="GO:0006487">
    <property type="term" value="P:protein N-linked glycosylation"/>
    <property type="evidence" value="ECO:0007669"/>
    <property type="project" value="TreeGrafter"/>
</dbReference>
<name>A0A409WU24_9AGAR</name>
<feature type="region of interest" description="Disordered" evidence="3">
    <location>
        <begin position="42"/>
        <end position="82"/>
    </location>
</feature>
<dbReference type="OrthoDB" id="439943at2759"/>
<dbReference type="InterPro" id="IPR002685">
    <property type="entry name" value="Glyco_trans_15"/>
</dbReference>
<dbReference type="SUPFAM" id="SSF53448">
    <property type="entry name" value="Nucleotide-diphospho-sugar transferases"/>
    <property type="match status" value="2"/>
</dbReference>
<feature type="non-terminal residue" evidence="5">
    <location>
        <position position="244"/>
    </location>
</feature>
<accession>A0A409WU24</accession>
<dbReference type="GO" id="GO:0005794">
    <property type="term" value="C:Golgi apparatus"/>
    <property type="evidence" value="ECO:0007669"/>
    <property type="project" value="TreeGrafter"/>
</dbReference>
<comment type="similarity">
    <text evidence="1">Belongs to the glycosyltransferase 15 family.</text>
</comment>
<evidence type="ECO:0008006" key="7">
    <source>
        <dbReference type="Google" id="ProtNLM"/>
    </source>
</evidence>
<reference evidence="5 6" key="1">
    <citation type="journal article" date="2018" name="Evol. Lett.">
        <title>Horizontal gene cluster transfer increased hallucinogenic mushroom diversity.</title>
        <authorList>
            <person name="Reynolds H.T."/>
            <person name="Vijayakumar V."/>
            <person name="Gluck-Thaler E."/>
            <person name="Korotkin H.B."/>
            <person name="Matheny P.B."/>
            <person name="Slot J.C."/>
        </authorList>
    </citation>
    <scope>NUCLEOTIDE SEQUENCE [LARGE SCALE GENOMIC DNA]</scope>
    <source>
        <strain evidence="5 6">2629</strain>
    </source>
</reference>
<evidence type="ECO:0000256" key="3">
    <source>
        <dbReference type="SAM" id="MobiDB-lite"/>
    </source>
</evidence>
<dbReference type="InParanoid" id="A0A409WU24"/>
<dbReference type="Proteomes" id="UP000284842">
    <property type="component" value="Unassembled WGS sequence"/>
</dbReference>
<dbReference type="GO" id="GO:0000026">
    <property type="term" value="F:alpha-1,2-mannosyltransferase activity"/>
    <property type="evidence" value="ECO:0007669"/>
    <property type="project" value="TreeGrafter"/>
</dbReference>
<evidence type="ECO:0000313" key="6">
    <source>
        <dbReference type="Proteomes" id="UP000284842"/>
    </source>
</evidence>
<evidence type="ECO:0000256" key="1">
    <source>
        <dbReference type="ARBA" id="ARBA00007677"/>
    </source>
</evidence>
<comment type="caution">
    <text evidence="5">The sequence shown here is derived from an EMBL/GenBank/DDBJ whole genome shotgun (WGS) entry which is preliminary data.</text>
</comment>
<evidence type="ECO:0000256" key="2">
    <source>
        <dbReference type="ARBA" id="ARBA00022679"/>
    </source>
</evidence>
<dbReference type="AlphaFoldDB" id="A0A409WU24"/>
<organism evidence="5 6">
    <name type="scientific">Panaeolus cyanescens</name>
    <dbReference type="NCBI Taxonomy" id="181874"/>
    <lineage>
        <taxon>Eukaryota</taxon>
        <taxon>Fungi</taxon>
        <taxon>Dikarya</taxon>
        <taxon>Basidiomycota</taxon>
        <taxon>Agaricomycotina</taxon>
        <taxon>Agaricomycetes</taxon>
        <taxon>Agaricomycetidae</taxon>
        <taxon>Agaricales</taxon>
        <taxon>Agaricineae</taxon>
        <taxon>Galeropsidaceae</taxon>
        <taxon>Panaeolus</taxon>
    </lineage>
</organism>
<dbReference type="Gene3D" id="3.90.550.10">
    <property type="entry name" value="Spore Coat Polysaccharide Biosynthesis Protein SpsA, Chain A"/>
    <property type="match status" value="2"/>
</dbReference>
<gene>
    <name evidence="5" type="ORF">CVT24_009909</name>
</gene>
<dbReference type="PANTHER" id="PTHR31121">
    <property type="entry name" value="ALPHA-1,2 MANNOSYLTRANSFERASE KTR1"/>
    <property type="match status" value="1"/>
</dbReference>
<dbReference type="STRING" id="181874.A0A409WU24"/>
<keyword evidence="2" id="KW-0808">Transferase</keyword>
<feature type="signal peptide" evidence="4">
    <location>
        <begin position="1"/>
        <end position="24"/>
    </location>
</feature>
<dbReference type="EMBL" id="NHTK01005212">
    <property type="protein sequence ID" value="PPQ82033.1"/>
    <property type="molecule type" value="Genomic_DNA"/>
</dbReference>
<protein>
    <recommendedName>
        <fullName evidence="7">Glycosyltransferase family 15 protein</fullName>
    </recommendedName>
</protein>
<keyword evidence="6" id="KW-1185">Reference proteome</keyword>
<dbReference type="PANTHER" id="PTHR31121:SF6">
    <property type="entry name" value="ALPHA-1,2 MANNOSYLTRANSFERASE KTR1"/>
    <property type="match status" value="1"/>
</dbReference>
<feature type="compositionally biased region" description="Pro residues" evidence="3">
    <location>
        <begin position="49"/>
        <end position="79"/>
    </location>
</feature>
<evidence type="ECO:0000313" key="5">
    <source>
        <dbReference type="EMBL" id="PPQ82033.1"/>
    </source>
</evidence>
<dbReference type="GO" id="GO:0016020">
    <property type="term" value="C:membrane"/>
    <property type="evidence" value="ECO:0007669"/>
    <property type="project" value="InterPro"/>
</dbReference>
<sequence length="244" mass="27995">MRGSPLRAVLIVLGVLFGLHLIGSFTHEEYGRMTSLSNLSSKFKSLSSHPPPPPPGASGNDAPPPPAAEDPNKPPPPPNEQVYSERRANATFLILCRNNQLWDALRSVREIEDRFNHIYHYPYVFLNEVEFTEEFKYRLSSIISSTAEFGLIPHDHWFQPDWIDETKATENRNKMVADNIIYGVWSNFEIANMEFWRGPAYTDFFEYLESQGGFYYERWGDAPVHSIAAALFASKDQIQFFDEI</sequence>
<keyword evidence="4" id="KW-0732">Signal</keyword>
<proteinExistence type="inferred from homology"/>
<feature type="chain" id="PRO_5019147675" description="Glycosyltransferase family 15 protein" evidence="4">
    <location>
        <begin position="25"/>
        <end position="244"/>
    </location>
</feature>
<dbReference type="InterPro" id="IPR029044">
    <property type="entry name" value="Nucleotide-diphossugar_trans"/>
</dbReference>
<dbReference type="Pfam" id="PF01793">
    <property type="entry name" value="Glyco_transf_15"/>
    <property type="match status" value="2"/>
</dbReference>